<evidence type="ECO:0000256" key="2">
    <source>
        <dbReference type="ARBA" id="ARBA00022801"/>
    </source>
</evidence>
<dbReference type="PROSITE" id="PS00893">
    <property type="entry name" value="NUDIX_BOX"/>
    <property type="match status" value="1"/>
</dbReference>
<sequence>MIKKSRRAAEHSSMYVTVDLVIFTVLQDALQVLLIERGNEPYLGRWALPGGYVRDAETLDEAALRELDEETGIDGRRLHLEQLRAYSDPHRDPRGRIITVAYLALGPELPLPTAGTDARAARWIPVTSLVDSQGTLAFDHDVILRDALEQARSRLEYSTVAAAFCPEPFTVGDLRHVYEVIWGVALDPSNFRRKVTHAESFLVPTGERRYPEVGRPAALYRRGAARLLIPPLLRSSDVTGTGTSRVAAVRRER</sequence>
<keyword evidence="2 3" id="KW-0378">Hydrolase</keyword>
<dbReference type="Gene3D" id="1.10.10.10">
    <property type="entry name" value="Winged helix-like DNA-binding domain superfamily/Winged helix DNA-binding domain"/>
    <property type="match status" value="1"/>
</dbReference>
<evidence type="ECO:0000313" key="6">
    <source>
        <dbReference type="Proteomes" id="UP000555564"/>
    </source>
</evidence>
<dbReference type="PROSITE" id="PS51462">
    <property type="entry name" value="NUDIX"/>
    <property type="match status" value="1"/>
</dbReference>
<dbReference type="SUPFAM" id="SSF46785">
    <property type="entry name" value="Winged helix' DNA-binding domain"/>
    <property type="match status" value="1"/>
</dbReference>
<dbReference type="CDD" id="cd18873">
    <property type="entry name" value="NUDIX_NadM_like"/>
    <property type="match status" value="1"/>
</dbReference>
<dbReference type="EC" id="3.6.1.55" evidence="5"/>
<reference evidence="5 6" key="1">
    <citation type="submission" date="2020-08" db="EMBL/GenBank/DDBJ databases">
        <title>Sequencing the genomes of 1000 actinobacteria strains.</title>
        <authorList>
            <person name="Klenk H.-P."/>
        </authorList>
    </citation>
    <scope>NUCLEOTIDE SEQUENCE [LARGE SCALE GENOMIC DNA]</scope>
    <source>
        <strain evidence="5 6">DSM 44936</strain>
    </source>
</reference>
<dbReference type="InterPro" id="IPR020476">
    <property type="entry name" value="Nudix_hydrolase"/>
</dbReference>
<dbReference type="Pfam" id="PF21906">
    <property type="entry name" value="WHD_NrtR"/>
    <property type="match status" value="1"/>
</dbReference>
<feature type="domain" description="Nudix hydrolase" evidence="4">
    <location>
        <begin position="13"/>
        <end position="148"/>
    </location>
</feature>
<dbReference type="PANTHER" id="PTHR43736:SF4">
    <property type="entry name" value="SLR1690 PROTEIN"/>
    <property type="match status" value="1"/>
</dbReference>
<organism evidence="5 6">
    <name type="scientific">Sphaerisporangium rubeum</name>
    <dbReference type="NCBI Taxonomy" id="321317"/>
    <lineage>
        <taxon>Bacteria</taxon>
        <taxon>Bacillati</taxon>
        <taxon>Actinomycetota</taxon>
        <taxon>Actinomycetes</taxon>
        <taxon>Streptosporangiales</taxon>
        <taxon>Streptosporangiaceae</taxon>
        <taxon>Sphaerisporangium</taxon>
    </lineage>
</organism>
<dbReference type="AlphaFoldDB" id="A0A7X0M9I1"/>
<protein>
    <submittedName>
        <fullName evidence="5">8-oxo-dGTP diphosphatase</fullName>
        <ecNumber evidence="5">3.6.1.55</ecNumber>
    </submittedName>
</protein>
<keyword evidence="6" id="KW-1185">Reference proteome</keyword>
<comment type="similarity">
    <text evidence="1 3">Belongs to the Nudix hydrolase family.</text>
</comment>
<dbReference type="InterPro" id="IPR000086">
    <property type="entry name" value="NUDIX_hydrolase_dom"/>
</dbReference>
<evidence type="ECO:0000259" key="4">
    <source>
        <dbReference type="PROSITE" id="PS51462"/>
    </source>
</evidence>
<proteinExistence type="inferred from homology"/>
<evidence type="ECO:0000256" key="1">
    <source>
        <dbReference type="ARBA" id="ARBA00005582"/>
    </source>
</evidence>
<dbReference type="InterPro" id="IPR036390">
    <property type="entry name" value="WH_DNA-bd_sf"/>
</dbReference>
<dbReference type="GO" id="GO:0035539">
    <property type="term" value="F:8-oxo-7,8-dihydrodeoxyguanosine triphosphate pyrophosphatase activity"/>
    <property type="evidence" value="ECO:0007669"/>
    <property type="project" value="UniProtKB-EC"/>
</dbReference>
<dbReference type="InterPro" id="IPR020084">
    <property type="entry name" value="NUDIX_hydrolase_CS"/>
</dbReference>
<accession>A0A7X0M9I1</accession>
<dbReference type="InterPro" id="IPR054105">
    <property type="entry name" value="WHD_NrtR"/>
</dbReference>
<dbReference type="PANTHER" id="PTHR43736">
    <property type="entry name" value="ADP-RIBOSE PYROPHOSPHATASE"/>
    <property type="match status" value="1"/>
</dbReference>
<dbReference type="EMBL" id="JACHIU010000001">
    <property type="protein sequence ID" value="MBB6474966.1"/>
    <property type="molecule type" value="Genomic_DNA"/>
</dbReference>
<dbReference type="InterPro" id="IPR036388">
    <property type="entry name" value="WH-like_DNA-bd_sf"/>
</dbReference>
<dbReference type="InterPro" id="IPR015797">
    <property type="entry name" value="NUDIX_hydrolase-like_dom_sf"/>
</dbReference>
<evidence type="ECO:0000313" key="5">
    <source>
        <dbReference type="EMBL" id="MBB6474966.1"/>
    </source>
</evidence>
<evidence type="ECO:0000256" key="3">
    <source>
        <dbReference type="RuleBase" id="RU003476"/>
    </source>
</evidence>
<dbReference type="Pfam" id="PF00293">
    <property type="entry name" value="NUDIX"/>
    <property type="match status" value="1"/>
</dbReference>
<name>A0A7X0M9I1_9ACTN</name>
<dbReference type="SUPFAM" id="SSF55811">
    <property type="entry name" value="Nudix"/>
    <property type="match status" value="1"/>
</dbReference>
<gene>
    <name evidence="5" type="ORF">BJ992_004397</name>
</gene>
<dbReference type="Gene3D" id="3.90.79.10">
    <property type="entry name" value="Nucleoside Triphosphate Pyrophosphohydrolase"/>
    <property type="match status" value="1"/>
</dbReference>
<comment type="caution">
    <text evidence="5">The sequence shown here is derived from an EMBL/GenBank/DDBJ whole genome shotgun (WGS) entry which is preliminary data.</text>
</comment>
<dbReference type="PRINTS" id="PR00502">
    <property type="entry name" value="NUDIXFAMILY"/>
</dbReference>
<dbReference type="Proteomes" id="UP000555564">
    <property type="component" value="Unassembled WGS sequence"/>
</dbReference>